<comment type="caution">
    <text evidence="1">The sequence shown here is derived from an EMBL/GenBank/DDBJ whole genome shotgun (WGS) entry which is preliminary data.</text>
</comment>
<keyword evidence="2" id="KW-1185">Reference proteome</keyword>
<evidence type="ECO:0000313" key="2">
    <source>
        <dbReference type="Proteomes" id="UP001497700"/>
    </source>
</evidence>
<name>A0ACB9Z747_9PEZI</name>
<sequence length="239" mass="26578">MKGSRWNPSPTEGEGKRISSSDFVRSGCQNLQCTTPYQIGNIGRSQVANLAYAGTRTQSPIGACRTTYKRPVNKPESRDCGIDGHATTGIRRIRSHPRAFLGCPCCSVAEYHENFVNVAVAVDKMFREGGCNRNTQPIISRLITRTRNRIEVSNFRHKLNNVTSPYALMSSPVLVLVVRCGRCSALGVATAVPCERKRVGYAMQVEKKSTKVHWCYPQSLPRANYELHWTGFPLSDLIS</sequence>
<proteinExistence type="predicted"/>
<organism evidence="1 2">
    <name type="scientific">Hypoxylon rubiginosum</name>
    <dbReference type="NCBI Taxonomy" id="110542"/>
    <lineage>
        <taxon>Eukaryota</taxon>
        <taxon>Fungi</taxon>
        <taxon>Dikarya</taxon>
        <taxon>Ascomycota</taxon>
        <taxon>Pezizomycotina</taxon>
        <taxon>Sordariomycetes</taxon>
        <taxon>Xylariomycetidae</taxon>
        <taxon>Xylariales</taxon>
        <taxon>Hypoxylaceae</taxon>
        <taxon>Hypoxylon</taxon>
    </lineage>
</organism>
<protein>
    <submittedName>
        <fullName evidence="1">Uncharacterized protein</fullName>
    </submittedName>
</protein>
<gene>
    <name evidence="1" type="ORF">F4820DRAFT_215361</name>
</gene>
<evidence type="ECO:0000313" key="1">
    <source>
        <dbReference type="EMBL" id="KAI4867297.1"/>
    </source>
</evidence>
<dbReference type="Proteomes" id="UP001497700">
    <property type="component" value="Unassembled WGS sequence"/>
</dbReference>
<reference evidence="1 2" key="1">
    <citation type="journal article" date="2022" name="New Phytol.">
        <title>Ecological generalism drives hyperdiversity of secondary metabolite gene clusters in xylarialean endophytes.</title>
        <authorList>
            <person name="Franco M.E.E."/>
            <person name="Wisecaver J.H."/>
            <person name="Arnold A.E."/>
            <person name="Ju Y.M."/>
            <person name="Slot J.C."/>
            <person name="Ahrendt S."/>
            <person name="Moore L.P."/>
            <person name="Eastman K.E."/>
            <person name="Scott K."/>
            <person name="Konkel Z."/>
            <person name="Mondo S.J."/>
            <person name="Kuo A."/>
            <person name="Hayes R.D."/>
            <person name="Haridas S."/>
            <person name="Andreopoulos B."/>
            <person name="Riley R."/>
            <person name="LaButti K."/>
            <person name="Pangilinan J."/>
            <person name="Lipzen A."/>
            <person name="Amirebrahimi M."/>
            <person name="Yan J."/>
            <person name="Adam C."/>
            <person name="Keymanesh K."/>
            <person name="Ng V."/>
            <person name="Louie K."/>
            <person name="Northen T."/>
            <person name="Drula E."/>
            <person name="Henrissat B."/>
            <person name="Hsieh H.M."/>
            <person name="Youens-Clark K."/>
            <person name="Lutzoni F."/>
            <person name="Miadlikowska J."/>
            <person name="Eastwood D.C."/>
            <person name="Hamelin R.C."/>
            <person name="Grigoriev I.V."/>
            <person name="U'Ren J.M."/>
        </authorList>
    </citation>
    <scope>NUCLEOTIDE SEQUENCE [LARGE SCALE GENOMIC DNA]</scope>
    <source>
        <strain evidence="1 2">CBS 119005</strain>
    </source>
</reference>
<accession>A0ACB9Z747</accession>
<dbReference type="EMBL" id="MU393449">
    <property type="protein sequence ID" value="KAI4867297.1"/>
    <property type="molecule type" value="Genomic_DNA"/>
</dbReference>